<protein>
    <recommendedName>
        <fullName evidence="3">SAM domain-containing protein</fullName>
    </recommendedName>
</protein>
<dbReference type="VEuPathDB" id="FungiDB:VP01_540g5"/>
<evidence type="ECO:0000313" key="1">
    <source>
        <dbReference type="EMBL" id="KNZ48792.1"/>
    </source>
</evidence>
<evidence type="ECO:0000313" key="2">
    <source>
        <dbReference type="Proteomes" id="UP000037035"/>
    </source>
</evidence>
<organism evidence="1 2">
    <name type="scientific">Puccinia sorghi</name>
    <dbReference type="NCBI Taxonomy" id="27349"/>
    <lineage>
        <taxon>Eukaryota</taxon>
        <taxon>Fungi</taxon>
        <taxon>Dikarya</taxon>
        <taxon>Basidiomycota</taxon>
        <taxon>Pucciniomycotina</taxon>
        <taxon>Pucciniomycetes</taxon>
        <taxon>Pucciniales</taxon>
        <taxon>Pucciniaceae</taxon>
        <taxon>Puccinia</taxon>
    </lineage>
</organism>
<dbReference type="EMBL" id="LAVV01010620">
    <property type="protein sequence ID" value="KNZ48792.1"/>
    <property type="molecule type" value="Genomic_DNA"/>
</dbReference>
<gene>
    <name evidence="1" type="ORF">VP01_540g5</name>
</gene>
<keyword evidence="2" id="KW-1185">Reference proteome</keyword>
<sequence length="348" mass="38271">MIPKTVRMKPRKKGKILQEVLDEIGINLSHQHRDMPSCLEAPSTVQELHQAIAVVGYPLVQAETLRRAGACLTEGMLRNRESTALSDLDAHDSKSLRDLGLIKAGQRLRLMRLINELMGLANNFDVPDSNSKITGSLMIASGCWKMELERNNQVSQGAGRQLNRLQHGTHADLEICTPTPPTTASLIRTAITCITSGHSRTHDTISNETDLTVERFTPIKYHDSTEPTTAGMDHFSLASPMQRSKKHTPRRSLTSENAHLNLGYPHKVLLSPQKPPCLKKPTLTKIPSNPHTTLLLSCAESKGRYHLERESNSSLASPLLGASGTPACILESTQLMHPVSGNARRCID</sequence>
<reference evidence="1 2" key="1">
    <citation type="submission" date="2015-08" db="EMBL/GenBank/DDBJ databases">
        <title>Next Generation Sequencing and Analysis of the Genome of Puccinia sorghi L Schw, the Causal Agent of Maize Common Rust.</title>
        <authorList>
            <person name="Rochi L."/>
            <person name="Burguener G."/>
            <person name="Darino M."/>
            <person name="Turjanski A."/>
            <person name="Kreff E."/>
            <person name="Dieguez M.J."/>
            <person name="Sacco F."/>
        </authorList>
    </citation>
    <scope>NUCLEOTIDE SEQUENCE [LARGE SCALE GENOMIC DNA]</scope>
    <source>
        <strain evidence="1 2">RO10H11247</strain>
    </source>
</reference>
<dbReference type="Proteomes" id="UP000037035">
    <property type="component" value="Unassembled WGS sequence"/>
</dbReference>
<proteinExistence type="predicted"/>
<name>A0A0L6UKJ1_9BASI</name>
<dbReference type="AlphaFoldDB" id="A0A0L6UKJ1"/>
<accession>A0A0L6UKJ1</accession>
<evidence type="ECO:0008006" key="3">
    <source>
        <dbReference type="Google" id="ProtNLM"/>
    </source>
</evidence>
<dbReference type="STRING" id="27349.A0A0L6UKJ1"/>
<comment type="caution">
    <text evidence="1">The sequence shown here is derived from an EMBL/GenBank/DDBJ whole genome shotgun (WGS) entry which is preliminary data.</text>
</comment>